<feature type="compositionally biased region" description="Basic and acidic residues" evidence="1">
    <location>
        <begin position="50"/>
        <end position="59"/>
    </location>
</feature>
<dbReference type="EnsemblMetazoa" id="ASIC019026-RA">
    <property type="protein sequence ID" value="ASIC019026-PA"/>
    <property type="gene ID" value="ASIC019026"/>
</dbReference>
<evidence type="ECO:0000256" key="1">
    <source>
        <dbReference type="SAM" id="MobiDB-lite"/>
    </source>
</evidence>
<gene>
    <name evidence="2" type="ORF">ZHAS_00019026</name>
</gene>
<reference evidence="3" key="2">
    <citation type="submission" date="2020-05" db="UniProtKB">
        <authorList>
            <consortium name="EnsemblMetazoa"/>
        </authorList>
    </citation>
    <scope>IDENTIFICATION</scope>
</reference>
<organism evidence="2">
    <name type="scientific">Anopheles sinensis</name>
    <name type="common">Mosquito</name>
    <dbReference type="NCBI Taxonomy" id="74873"/>
    <lineage>
        <taxon>Eukaryota</taxon>
        <taxon>Metazoa</taxon>
        <taxon>Ecdysozoa</taxon>
        <taxon>Arthropoda</taxon>
        <taxon>Hexapoda</taxon>
        <taxon>Insecta</taxon>
        <taxon>Pterygota</taxon>
        <taxon>Neoptera</taxon>
        <taxon>Endopterygota</taxon>
        <taxon>Diptera</taxon>
        <taxon>Nematocera</taxon>
        <taxon>Culicoidea</taxon>
        <taxon>Culicidae</taxon>
        <taxon>Anophelinae</taxon>
        <taxon>Anopheles</taxon>
    </lineage>
</organism>
<evidence type="ECO:0000313" key="2">
    <source>
        <dbReference type="EMBL" id="KFB50982.1"/>
    </source>
</evidence>
<feature type="compositionally biased region" description="Polar residues" evidence="1">
    <location>
        <begin position="29"/>
        <end position="49"/>
    </location>
</feature>
<proteinExistence type="predicted"/>
<accession>A0A084WL88</accession>
<dbReference type="VEuPathDB" id="VectorBase:ASIC019026"/>
<protein>
    <submittedName>
        <fullName evidence="2 3">Uncharacterized protein</fullName>
    </submittedName>
</protein>
<reference evidence="2 4" key="1">
    <citation type="journal article" date="2014" name="BMC Genomics">
        <title>Genome sequence of Anopheles sinensis provides insight into genetics basis of mosquito competence for malaria parasites.</title>
        <authorList>
            <person name="Zhou D."/>
            <person name="Zhang D."/>
            <person name="Ding G."/>
            <person name="Shi L."/>
            <person name="Hou Q."/>
            <person name="Ye Y."/>
            <person name="Xu Y."/>
            <person name="Zhou H."/>
            <person name="Xiong C."/>
            <person name="Li S."/>
            <person name="Yu J."/>
            <person name="Hong S."/>
            <person name="Yu X."/>
            <person name="Zou P."/>
            <person name="Chen C."/>
            <person name="Chang X."/>
            <person name="Wang W."/>
            <person name="Lv Y."/>
            <person name="Sun Y."/>
            <person name="Ma L."/>
            <person name="Shen B."/>
            <person name="Zhu C."/>
        </authorList>
    </citation>
    <scope>NUCLEOTIDE SEQUENCE [LARGE SCALE GENOMIC DNA]</scope>
</reference>
<sequence length="81" mass="9017">MVCVCVSQTHQAISNQQQWRTGEENRALKTTKTQQSVGAESDHLGTSVQRGREEDERCGRVPREVETFLAPFGVAVPLIFS</sequence>
<feature type="region of interest" description="Disordered" evidence="1">
    <location>
        <begin position="29"/>
        <end position="59"/>
    </location>
</feature>
<evidence type="ECO:0000313" key="4">
    <source>
        <dbReference type="Proteomes" id="UP000030765"/>
    </source>
</evidence>
<dbReference type="EMBL" id="ATLV01024202">
    <property type="status" value="NOT_ANNOTATED_CDS"/>
    <property type="molecule type" value="Genomic_DNA"/>
</dbReference>
<name>A0A084WL88_ANOSI</name>
<keyword evidence="4" id="KW-1185">Reference proteome</keyword>
<dbReference type="VEuPathDB" id="VectorBase:ASIS000194"/>
<evidence type="ECO:0000313" key="3">
    <source>
        <dbReference type="EnsemblMetazoa" id="ASIC019026-PA"/>
    </source>
</evidence>
<dbReference type="AlphaFoldDB" id="A0A084WL88"/>
<dbReference type="EMBL" id="KE525350">
    <property type="protein sequence ID" value="KFB50982.1"/>
    <property type="molecule type" value="Genomic_DNA"/>
</dbReference>
<dbReference type="Proteomes" id="UP000030765">
    <property type="component" value="Unassembled WGS sequence"/>
</dbReference>